<dbReference type="Gene3D" id="1.10.3080.10">
    <property type="entry name" value="Clc chloride channel"/>
    <property type="match status" value="1"/>
</dbReference>
<sequence>MGGWTLLIKSLGLCLSVASGLWLGKEGPLVHVACSCANILMKPFHSISRNEARKREILSAAAAAGISVAFGSPIGGVLFSLEQVSYYFPDKTMWQSFVCAMVAAVTLQVRSVILV</sequence>
<evidence type="ECO:0000256" key="1">
    <source>
        <dbReference type="ARBA" id="ARBA00004141"/>
    </source>
</evidence>
<name>A0A7C8UTM2_ORBOL</name>
<feature type="transmembrane region" description="Helical" evidence="8">
    <location>
        <begin position="93"/>
        <end position="113"/>
    </location>
</feature>
<dbReference type="GO" id="GO:0005247">
    <property type="term" value="F:voltage-gated chloride channel activity"/>
    <property type="evidence" value="ECO:0007669"/>
    <property type="project" value="TreeGrafter"/>
</dbReference>
<evidence type="ECO:0000256" key="8">
    <source>
        <dbReference type="SAM" id="Phobius"/>
    </source>
</evidence>
<evidence type="ECO:0000313" key="11">
    <source>
        <dbReference type="Proteomes" id="UP000483672"/>
    </source>
</evidence>
<gene>
    <name evidence="10" type="primary">CLCN5</name>
    <name evidence="10" type="ORF">TWF191_006967</name>
</gene>
<comment type="subcellular location">
    <subcellularLocation>
        <location evidence="1">Membrane</location>
        <topology evidence="1">Multi-pass membrane protein</topology>
    </subcellularLocation>
</comment>
<keyword evidence="3 8" id="KW-0812">Transmembrane</keyword>
<dbReference type="GO" id="GO:0005794">
    <property type="term" value="C:Golgi apparatus"/>
    <property type="evidence" value="ECO:0007669"/>
    <property type="project" value="TreeGrafter"/>
</dbReference>
<keyword evidence="7" id="KW-0868">Chloride</keyword>
<evidence type="ECO:0000256" key="9">
    <source>
        <dbReference type="SAM" id="SignalP"/>
    </source>
</evidence>
<evidence type="ECO:0000313" key="10">
    <source>
        <dbReference type="EMBL" id="KAF3221919.1"/>
    </source>
</evidence>
<evidence type="ECO:0000256" key="3">
    <source>
        <dbReference type="ARBA" id="ARBA00022692"/>
    </source>
</evidence>
<dbReference type="PRINTS" id="PR00762">
    <property type="entry name" value="CLCHANNEL"/>
</dbReference>
<keyword evidence="2" id="KW-0813">Transport</keyword>
<feature type="transmembrane region" description="Helical" evidence="8">
    <location>
        <begin position="57"/>
        <end position="81"/>
    </location>
</feature>
<dbReference type="GO" id="GO:0005886">
    <property type="term" value="C:plasma membrane"/>
    <property type="evidence" value="ECO:0007669"/>
    <property type="project" value="TreeGrafter"/>
</dbReference>
<organism evidence="10 11">
    <name type="scientific">Orbilia oligospora</name>
    <name type="common">Nematode-trapping fungus</name>
    <name type="synonym">Arthrobotrys oligospora</name>
    <dbReference type="NCBI Taxonomy" id="2813651"/>
    <lineage>
        <taxon>Eukaryota</taxon>
        <taxon>Fungi</taxon>
        <taxon>Dikarya</taxon>
        <taxon>Ascomycota</taxon>
        <taxon>Pezizomycotina</taxon>
        <taxon>Orbiliomycetes</taxon>
        <taxon>Orbiliales</taxon>
        <taxon>Orbiliaceae</taxon>
        <taxon>Orbilia</taxon>
    </lineage>
</organism>
<keyword evidence="6 8" id="KW-0472">Membrane</keyword>
<comment type="caution">
    <text evidence="10">The sequence shown here is derived from an EMBL/GenBank/DDBJ whole genome shotgun (WGS) entry which is preliminary data.</text>
</comment>
<evidence type="ECO:0000256" key="7">
    <source>
        <dbReference type="ARBA" id="ARBA00023214"/>
    </source>
</evidence>
<dbReference type="SUPFAM" id="SSF81340">
    <property type="entry name" value="Clc chloride channel"/>
    <property type="match status" value="1"/>
</dbReference>
<evidence type="ECO:0000256" key="2">
    <source>
        <dbReference type="ARBA" id="ARBA00022448"/>
    </source>
</evidence>
<reference evidence="10 11" key="1">
    <citation type="submission" date="2019-06" db="EMBL/GenBank/DDBJ databases">
        <authorList>
            <person name="Palmer J.M."/>
        </authorList>
    </citation>
    <scope>NUCLEOTIDE SEQUENCE [LARGE SCALE GENOMIC DNA]</scope>
    <source>
        <strain evidence="10 11">TWF191</strain>
    </source>
</reference>
<dbReference type="Pfam" id="PF00654">
    <property type="entry name" value="Voltage_CLC"/>
    <property type="match status" value="1"/>
</dbReference>
<evidence type="ECO:0000256" key="5">
    <source>
        <dbReference type="ARBA" id="ARBA00023065"/>
    </source>
</evidence>
<keyword evidence="5" id="KW-0406">Ion transport</keyword>
<dbReference type="InterPro" id="IPR014743">
    <property type="entry name" value="Cl-channel_core"/>
</dbReference>
<protein>
    <submittedName>
        <fullName evidence="10">H(+)/Cl(-) exchange transporter 5</fullName>
    </submittedName>
</protein>
<dbReference type="Proteomes" id="UP000483672">
    <property type="component" value="Unassembled WGS sequence"/>
</dbReference>
<dbReference type="EMBL" id="WIPF01000041">
    <property type="protein sequence ID" value="KAF3221919.1"/>
    <property type="molecule type" value="Genomic_DNA"/>
</dbReference>
<dbReference type="InterPro" id="IPR001807">
    <property type="entry name" value="ClC"/>
</dbReference>
<dbReference type="PANTHER" id="PTHR45711:SF6">
    <property type="entry name" value="CHLORIDE CHANNEL PROTEIN"/>
    <property type="match status" value="1"/>
</dbReference>
<dbReference type="PANTHER" id="PTHR45711">
    <property type="entry name" value="CHLORIDE CHANNEL PROTEIN"/>
    <property type="match status" value="1"/>
</dbReference>
<feature type="signal peptide" evidence="9">
    <location>
        <begin position="1"/>
        <end position="20"/>
    </location>
</feature>
<evidence type="ECO:0000256" key="6">
    <source>
        <dbReference type="ARBA" id="ARBA00023136"/>
    </source>
</evidence>
<dbReference type="AlphaFoldDB" id="A0A7C8UTM2"/>
<accession>A0A7C8UTM2</accession>
<proteinExistence type="predicted"/>
<evidence type="ECO:0000256" key="4">
    <source>
        <dbReference type="ARBA" id="ARBA00022989"/>
    </source>
</evidence>
<keyword evidence="4 8" id="KW-1133">Transmembrane helix</keyword>
<dbReference type="GO" id="GO:0005769">
    <property type="term" value="C:early endosome"/>
    <property type="evidence" value="ECO:0007669"/>
    <property type="project" value="TreeGrafter"/>
</dbReference>
<keyword evidence="9" id="KW-0732">Signal</keyword>
<feature type="chain" id="PRO_5028990604" evidence="9">
    <location>
        <begin position="21"/>
        <end position="115"/>
    </location>
</feature>